<accession>A0A397W931</accession>
<feature type="non-terminal residue" evidence="1">
    <location>
        <position position="1"/>
    </location>
</feature>
<evidence type="ECO:0000313" key="2">
    <source>
        <dbReference type="Proteomes" id="UP000266673"/>
    </source>
</evidence>
<reference evidence="1 2" key="1">
    <citation type="submission" date="2018-06" db="EMBL/GenBank/DDBJ databases">
        <title>Comparative genomics reveals the genomic features of Rhizophagus irregularis, R. cerebriforme, R. diaphanum and Gigaspora rosea, and their symbiotic lifestyle signature.</title>
        <authorList>
            <person name="Morin E."/>
            <person name="San Clemente H."/>
            <person name="Chen E.C.H."/>
            <person name="De La Providencia I."/>
            <person name="Hainaut M."/>
            <person name="Kuo A."/>
            <person name="Kohler A."/>
            <person name="Murat C."/>
            <person name="Tang N."/>
            <person name="Roy S."/>
            <person name="Loubradou J."/>
            <person name="Henrissat B."/>
            <person name="Grigoriev I.V."/>
            <person name="Corradi N."/>
            <person name="Roux C."/>
            <person name="Martin F.M."/>
        </authorList>
    </citation>
    <scope>NUCLEOTIDE SEQUENCE [LARGE SCALE GENOMIC DNA]</scope>
    <source>
        <strain evidence="1 2">DAOM 194757</strain>
    </source>
</reference>
<gene>
    <name evidence="1" type="ORF">C2G38_2054696</name>
</gene>
<name>A0A397W931_9GLOM</name>
<organism evidence="1 2">
    <name type="scientific">Gigaspora rosea</name>
    <dbReference type="NCBI Taxonomy" id="44941"/>
    <lineage>
        <taxon>Eukaryota</taxon>
        <taxon>Fungi</taxon>
        <taxon>Fungi incertae sedis</taxon>
        <taxon>Mucoromycota</taxon>
        <taxon>Glomeromycotina</taxon>
        <taxon>Glomeromycetes</taxon>
        <taxon>Diversisporales</taxon>
        <taxon>Gigasporaceae</taxon>
        <taxon>Gigaspora</taxon>
    </lineage>
</organism>
<dbReference type="AlphaFoldDB" id="A0A397W931"/>
<comment type="caution">
    <text evidence="1">The sequence shown here is derived from an EMBL/GenBank/DDBJ whole genome shotgun (WGS) entry which is preliminary data.</text>
</comment>
<dbReference type="EMBL" id="QKWP01000020">
    <property type="protein sequence ID" value="RIB30137.1"/>
    <property type="molecule type" value="Genomic_DNA"/>
</dbReference>
<sequence>KLLEKVTNNFLSNSNSEIIKNTIDDFLKSAIINDEDIKDLTIVVNEYLTLKDEKNFERALNEFLVFKAKKNLETTVNKIVASKC</sequence>
<proteinExistence type="predicted"/>
<feature type="non-terminal residue" evidence="1">
    <location>
        <position position="84"/>
    </location>
</feature>
<evidence type="ECO:0000313" key="1">
    <source>
        <dbReference type="EMBL" id="RIB30137.1"/>
    </source>
</evidence>
<protein>
    <submittedName>
        <fullName evidence="1">Uncharacterized protein</fullName>
    </submittedName>
</protein>
<dbReference type="Proteomes" id="UP000266673">
    <property type="component" value="Unassembled WGS sequence"/>
</dbReference>
<keyword evidence="2" id="KW-1185">Reference proteome</keyword>